<proteinExistence type="inferred from homology"/>
<dbReference type="GO" id="GO:0016987">
    <property type="term" value="F:sigma factor activity"/>
    <property type="evidence" value="ECO:0007669"/>
    <property type="project" value="UniProtKB-KW"/>
</dbReference>
<dbReference type="SUPFAM" id="SSF88659">
    <property type="entry name" value="Sigma3 and sigma4 domains of RNA polymerase sigma factors"/>
    <property type="match status" value="1"/>
</dbReference>
<evidence type="ECO:0000313" key="8">
    <source>
        <dbReference type="EMBL" id="SHF80914.1"/>
    </source>
</evidence>
<feature type="domain" description="RNA polymerase sigma factor 70 region 4 type 2" evidence="7">
    <location>
        <begin position="120"/>
        <end position="171"/>
    </location>
</feature>
<evidence type="ECO:0000259" key="7">
    <source>
        <dbReference type="Pfam" id="PF08281"/>
    </source>
</evidence>
<keyword evidence="9" id="KW-1185">Reference proteome</keyword>
<protein>
    <submittedName>
        <fullName evidence="8">RNA polymerase sigma-70 factor, ECF subfamily</fullName>
    </submittedName>
</protein>
<dbReference type="Proteomes" id="UP000184088">
    <property type="component" value="Unassembled WGS sequence"/>
</dbReference>
<dbReference type="InterPro" id="IPR036388">
    <property type="entry name" value="WH-like_DNA-bd_sf"/>
</dbReference>
<dbReference type="InterPro" id="IPR007627">
    <property type="entry name" value="RNA_pol_sigma70_r2"/>
</dbReference>
<dbReference type="CDD" id="cd06171">
    <property type="entry name" value="Sigma70_r4"/>
    <property type="match status" value="1"/>
</dbReference>
<dbReference type="InterPro" id="IPR013324">
    <property type="entry name" value="RNA_pol_sigma_r3/r4-like"/>
</dbReference>
<dbReference type="SUPFAM" id="SSF88946">
    <property type="entry name" value="Sigma2 domain of RNA polymerase sigma factors"/>
    <property type="match status" value="1"/>
</dbReference>
<evidence type="ECO:0000259" key="6">
    <source>
        <dbReference type="Pfam" id="PF04542"/>
    </source>
</evidence>
<organism evidence="8 9">
    <name type="scientific">Caldanaerobius fijiensis DSM 17918</name>
    <dbReference type="NCBI Taxonomy" id="1121256"/>
    <lineage>
        <taxon>Bacteria</taxon>
        <taxon>Bacillati</taxon>
        <taxon>Bacillota</taxon>
        <taxon>Clostridia</taxon>
        <taxon>Thermoanaerobacterales</taxon>
        <taxon>Thermoanaerobacteraceae</taxon>
        <taxon>Caldanaerobius</taxon>
    </lineage>
</organism>
<dbReference type="InterPro" id="IPR013249">
    <property type="entry name" value="RNA_pol_sigma70_r4_t2"/>
</dbReference>
<dbReference type="Pfam" id="PF04542">
    <property type="entry name" value="Sigma70_r2"/>
    <property type="match status" value="1"/>
</dbReference>
<dbReference type="InterPro" id="IPR013325">
    <property type="entry name" value="RNA_pol_sigma_r2"/>
</dbReference>
<evidence type="ECO:0000256" key="4">
    <source>
        <dbReference type="ARBA" id="ARBA00023125"/>
    </source>
</evidence>
<dbReference type="OrthoDB" id="9784984at2"/>
<evidence type="ECO:0000256" key="5">
    <source>
        <dbReference type="ARBA" id="ARBA00023163"/>
    </source>
</evidence>
<dbReference type="AlphaFoldDB" id="A0A1M5EP32"/>
<reference evidence="8 9" key="1">
    <citation type="submission" date="2016-11" db="EMBL/GenBank/DDBJ databases">
        <authorList>
            <person name="Jaros S."/>
            <person name="Januszkiewicz K."/>
            <person name="Wedrychowicz H."/>
        </authorList>
    </citation>
    <scope>NUCLEOTIDE SEQUENCE [LARGE SCALE GENOMIC DNA]</scope>
    <source>
        <strain evidence="8 9">DSM 17918</strain>
    </source>
</reference>
<dbReference type="PANTHER" id="PTHR43133">
    <property type="entry name" value="RNA POLYMERASE ECF-TYPE SIGMA FACTO"/>
    <property type="match status" value="1"/>
</dbReference>
<feature type="domain" description="RNA polymerase sigma-70 region 2" evidence="6">
    <location>
        <begin position="22"/>
        <end position="87"/>
    </location>
</feature>
<dbReference type="Gene3D" id="1.10.1740.10">
    <property type="match status" value="1"/>
</dbReference>
<keyword evidence="3" id="KW-0731">Sigma factor</keyword>
<gene>
    <name evidence="8" type="ORF">SAMN02746089_02586</name>
</gene>
<name>A0A1M5EP32_9THEO</name>
<keyword evidence="2" id="KW-0805">Transcription regulation</keyword>
<dbReference type="EMBL" id="FQVH01000047">
    <property type="protein sequence ID" value="SHF80914.1"/>
    <property type="molecule type" value="Genomic_DNA"/>
</dbReference>
<dbReference type="NCBIfam" id="TIGR02937">
    <property type="entry name" value="sigma70-ECF"/>
    <property type="match status" value="1"/>
</dbReference>
<sequence length="196" mass="23440">MPTDDELIEEILNGSQAAMEVLVRRHYKEIFSYVYRKIGDYHISYDLTQEIFIKMMKNIRSYRLNNQFSHWLLKIAVNHCRDYYRSSDFKSTNAMKLNESFTDANNKVWDIFKAKHQYDDVKDAILSLPEEQREVIILRFYHDMKIKEIANITRCKEPTVKSRLRQALLKLKKLLKKTETETMGGEIHEKRQNKSV</sequence>
<dbReference type="GO" id="GO:0003677">
    <property type="term" value="F:DNA binding"/>
    <property type="evidence" value="ECO:0007669"/>
    <property type="project" value="UniProtKB-KW"/>
</dbReference>
<accession>A0A1M5EP32</accession>
<dbReference type="GO" id="GO:0006352">
    <property type="term" value="P:DNA-templated transcription initiation"/>
    <property type="evidence" value="ECO:0007669"/>
    <property type="project" value="InterPro"/>
</dbReference>
<dbReference type="InterPro" id="IPR014284">
    <property type="entry name" value="RNA_pol_sigma-70_dom"/>
</dbReference>
<dbReference type="PANTHER" id="PTHR43133:SF8">
    <property type="entry name" value="RNA POLYMERASE SIGMA FACTOR HI_1459-RELATED"/>
    <property type="match status" value="1"/>
</dbReference>
<evidence type="ECO:0000256" key="2">
    <source>
        <dbReference type="ARBA" id="ARBA00023015"/>
    </source>
</evidence>
<evidence type="ECO:0000256" key="3">
    <source>
        <dbReference type="ARBA" id="ARBA00023082"/>
    </source>
</evidence>
<dbReference type="RefSeq" id="WP_084111329.1">
    <property type="nucleotide sequence ID" value="NZ_FQVH01000047.1"/>
</dbReference>
<keyword evidence="4" id="KW-0238">DNA-binding</keyword>
<dbReference type="STRING" id="1121256.SAMN02746089_02586"/>
<evidence type="ECO:0000256" key="1">
    <source>
        <dbReference type="ARBA" id="ARBA00010641"/>
    </source>
</evidence>
<dbReference type="Pfam" id="PF08281">
    <property type="entry name" value="Sigma70_r4_2"/>
    <property type="match status" value="1"/>
</dbReference>
<dbReference type="InterPro" id="IPR039425">
    <property type="entry name" value="RNA_pol_sigma-70-like"/>
</dbReference>
<keyword evidence="5" id="KW-0804">Transcription</keyword>
<comment type="similarity">
    <text evidence="1">Belongs to the sigma-70 factor family. ECF subfamily.</text>
</comment>
<dbReference type="Gene3D" id="1.10.10.10">
    <property type="entry name" value="Winged helix-like DNA-binding domain superfamily/Winged helix DNA-binding domain"/>
    <property type="match status" value="1"/>
</dbReference>
<evidence type="ECO:0000313" key="9">
    <source>
        <dbReference type="Proteomes" id="UP000184088"/>
    </source>
</evidence>